<protein>
    <submittedName>
        <fullName evidence="9">Cyclic AMP-dependent transcription factor ATF-7</fullName>
    </submittedName>
</protein>
<dbReference type="GO" id="GO:0005634">
    <property type="term" value="C:nucleus"/>
    <property type="evidence" value="ECO:0007669"/>
    <property type="project" value="UniProtKB-SubCell"/>
</dbReference>
<name>A0A6P8Y7Y0_DROAB</name>
<reference evidence="9" key="1">
    <citation type="submission" date="2025-08" db="UniProtKB">
        <authorList>
            <consortium name="RefSeq"/>
        </authorList>
    </citation>
    <scope>IDENTIFICATION</scope>
    <source>
        <strain evidence="9">15112-1751.03</strain>
        <tissue evidence="9">Whole Adult</tissue>
    </source>
</reference>
<dbReference type="InterPro" id="IPR051027">
    <property type="entry name" value="bZIP_transcription_factors"/>
</dbReference>
<feature type="region of interest" description="Disordered" evidence="6">
    <location>
        <begin position="165"/>
        <end position="191"/>
    </location>
</feature>
<comment type="subcellular location">
    <subcellularLocation>
        <location evidence="1">Nucleus</location>
    </subcellularLocation>
</comment>
<dbReference type="AlphaFoldDB" id="A0A6P8Y7Y0"/>
<feature type="compositionally biased region" description="Low complexity" evidence="6">
    <location>
        <begin position="252"/>
        <end position="264"/>
    </location>
</feature>
<dbReference type="InterPro" id="IPR004827">
    <property type="entry name" value="bZIP"/>
</dbReference>
<dbReference type="OrthoDB" id="295274at2759"/>
<evidence type="ECO:0000256" key="4">
    <source>
        <dbReference type="ARBA" id="ARBA00023242"/>
    </source>
</evidence>
<dbReference type="GeneID" id="117568176"/>
<dbReference type="PROSITE" id="PS50217">
    <property type="entry name" value="BZIP"/>
    <property type="match status" value="1"/>
</dbReference>
<feature type="compositionally biased region" description="Polar residues" evidence="6">
    <location>
        <begin position="270"/>
        <end position="280"/>
    </location>
</feature>
<dbReference type="PANTHER" id="PTHR19304">
    <property type="entry name" value="CYCLIC-AMP RESPONSE ELEMENT BINDING PROTEIN"/>
    <property type="match status" value="1"/>
</dbReference>
<proteinExistence type="predicted"/>
<evidence type="ECO:0000313" key="8">
    <source>
        <dbReference type="Proteomes" id="UP000515160"/>
    </source>
</evidence>
<evidence type="ECO:0000313" key="9">
    <source>
        <dbReference type="RefSeq" id="XP_034104502.1"/>
    </source>
</evidence>
<keyword evidence="4" id="KW-0539">Nucleus</keyword>
<keyword evidence="5" id="KW-0175">Coiled coil</keyword>
<feature type="compositionally biased region" description="Basic and acidic residues" evidence="6">
    <location>
        <begin position="313"/>
        <end position="322"/>
    </location>
</feature>
<evidence type="ECO:0000256" key="6">
    <source>
        <dbReference type="SAM" id="MobiDB-lite"/>
    </source>
</evidence>
<evidence type="ECO:0000256" key="1">
    <source>
        <dbReference type="ARBA" id="ARBA00004123"/>
    </source>
</evidence>
<feature type="region of interest" description="Disordered" evidence="6">
    <location>
        <begin position="296"/>
        <end position="322"/>
    </location>
</feature>
<feature type="coiled-coil region" evidence="5">
    <location>
        <begin position="330"/>
        <end position="371"/>
    </location>
</feature>
<keyword evidence="2" id="KW-0805">Transcription regulation</keyword>
<feature type="compositionally biased region" description="Polar residues" evidence="6">
    <location>
        <begin position="218"/>
        <end position="234"/>
    </location>
</feature>
<evidence type="ECO:0000259" key="7">
    <source>
        <dbReference type="PROSITE" id="PS50217"/>
    </source>
</evidence>
<keyword evidence="3" id="KW-0804">Transcription</keyword>
<keyword evidence="8" id="KW-1185">Reference proteome</keyword>
<gene>
    <name evidence="9" type="primary">LOC117568176</name>
</gene>
<feature type="region of interest" description="Disordered" evidence="6">
    <location>
        <begin position="218"/>
        <end position="280"/>
    </location>
</feature>
<feature type="region of interest" description="Disordered" evidence="6">
    <location>
        <begin position="103"/>
        <end position="127"/>
    </location>
</feature>
<sequence>MENDANIADLSAVSFADFETKNRDENASFENFNQCQPKHDMAMTLDLSLGQKSEHLFPTDQTPTPTRLIKNCDEVGLFEDLQHVNPFDLGFQRAAEQNAVSGHTAIPVTPTRSSEAPPTDGDSLHTPQVYPLDSATVSAATPAVVSNSNSPLDVVVPNVEDLLKTPAPTPAPIPTATPHNAPSQVPSTTDNGPPPLQLIQPQVITWLLPAQTFSLTTTAAPANNKTSKSATSTPRIRPLILPKPSAAPPSKAPLSTSITTTSTTPVHEPSSASLTPTSQLPIKERLKAILSNSYNKKQRSFTAPTPKAMSTVNRKEDSLDRRRAAASRYRTKMRREHKELKDHNAQLQQENRELRERIAALERQLQQQNSNNNLASVVGNQIQMPPSSIHLVINVPKMIVPSSEPNQRLDKK</sequence>
<organism evidence="8 9">
    <name type="scientific">Drosophila albomicans</name>
    <name type="common">Fruit fly</name>
    <dbReference type="NCBI Taxonomy" id="7291"/>
    <lineage>
        <taxon>Eukaryota</taxon>
        <taxon>Metazoa</taxon>
        <taxon>Ecdysozoa</taxon>
        <taxon>Arthropoda</taxon>
        <taxon>Hexapoda</taxon>
        <taxon>Insecta</taxon>
        <taxon>Pterygota</taxon>
        <taxon>Neoptera</taxon>
        <taxon>Endopterygota</taxon>
        <taxon>Diptera</taxon>
        <taxon>Brachycera</taxon>
        <taxon>Muscomorpha</taxon>
        <taxon>Ephydroidea</taxon>
        <taxon>Drosophilidae</taxon>
        <taxon>Drosophila</taxon>
    </lineage>
</organism>
<dbReference type="GO" id="GO:0003700">
    <property type="term" value="F:DNA-binding transcription factor activity"/>
    <property type="evidence" value="ECO:0007669"/>
    <property type="project" value="InterPro"/>
</dbReference>
<dbReference type="RefSeq" id="XP_034104502.1">
    <property type="nucleotide sequence ID" value="XM_034248611.2"/>
</dbReference>
<dbReference type="Proteomes" id="UP000515160">
    <property type="component" value="Chromosome 3"/>
</dbReference>
<dbReference type="Gene3D" id="1.20.5.170">
    <property type="match status" value="1"/>
</dbReference>
<evidence type="ECO:0000256" key="2">
    <source>
        <dbReference type="ARBA" id="ARBA00023015"/>
    </source>
</evidence>
<feature type="compositionally biased region" description="Polar residues" evidence="6">
    <location>
        <begin position="296"/>
        <end position="312"/>
    </location>
</feature>
<evidence type="ECO:0000256" key="5">
    <source>
        <dbReference type="SAM" id="Coils"/>
    </source>
</evidence>
<dbReference type="CTD" id="37978"/>
<feature type="domain" description="BZIP" evidence="7">
    <location>
        <begin position="312"/>
        <end position="367"/>
    </location>
</feature>
<accession>A0A6P8Y7Y0</accession>
<evidence type="ECO:0000256" key="3">
    <source>
        <dbReference type="ARBA" id="ARBA00023163"/>
    </source>
</evidence>